<name>A0ABD2B961_VESMC</name>
<dbReference type="Proteomes" id="UP001607303">
    <property type="component" value="Unassembled WGS sequence"/>
</dbReference>
<reference evidence="1 2" key="1">
    <citation type="journal article" date="2024" name="Ann. Entomol. Soc. Am.">
        <title>Genomic analyses of the southern and eastern yellowjacket wasps (Hymenoptera: Vespidae) reveal evolutionary signatures of social life.</title>
        <authorList>
            <person name="Catto M.A."/>
            <person name="Caine P.B."/>
            <person name="Orr S.E."/>
            <person name="Hunt B.G."/>
            <person name="Goodisman M.A.D."/>
        </authorList>
    </citation>
    <scope>NUCLEOTIDE SEQUENCE [LARGE SCALE GENOMIC DNA]</scope>
    <source>
        <strain evidence="1">232</strain>
        <tissue evidence="1">Head and thorax</tissue>
    </source>
</reference>
<protein>
    <submittedName>
        <fullName evidence="1">YqaJ domain-containing protein</fullName>
    </submittedName>
</protein>
<proteinExistence type="predicted"/>
<comment type="caution">
    <text evidence="1">The sequence shown here is derived from an EMBL/GenBank/DDBJ whole genome shotgun (WGS) entry which is preliminary data.</text>
</comment>
<accession>A0ABD2B961</accession>
<keyword evidence="2" id="KW-1185">Reference proteome</keyword>
<sequence>SKRINFSLCGSYQTQCEGALISKNSSSVLHREINNKLSSKNIGNFILQYVHKKTNKMAIVHNKSHAYKNPKNSFEIKIKEIFNRFI</sequence>
<evidence type="ECO:0000313" key="2">
    <source>
        <dbReference type="Proteomes" id="UP001607303"/>
    </source>
</evidence>
<dbReference type="EMBL" id="JAYRBN010000097">
    <property type="protein sequence ID" value="KAL2729278.1"/>
    <property type="molecule type" value="Genomic_DNA"/>
</dbReference>
<gene>
    <name evidence="1" type="ORF">V1477_016458</name>
</gene>
<organism evidence="1 2">
    <name type="scientific">Vespula maculifrons</name>
    <name type="common">Eastern yellow jacket</name>
    <name type="synonym">Wasp</name>
    <dbReference type="NCBI Taxonomy" id="7453"/>
    <lineage>
        <taxon>Eukaryota</taxon>
        <taxon>Metazoa</taxon>
        <taxon>Ecdysozoa</taxon>
        <taxon>Arthropoda</taxon>
        <taxon>Hexapoda</taxon>
        <taxon>Insecta</taxon>
        <taxon>Pterygota</taxon>
        <taxon>Neoptera</taxon>
        <taxon>Endopterygota</taxon>
        <taxon>Hymenoptera</taxon>
        <taxon>Apocrita</taxon>
        <taxon>Aculeata</taxon>
        <taxon>Vespoidea</taxon>
        <taxon>Vespidae</taxon>
        <taxon>Vespinae</taxon>
        <taxon>Vespula</taxon>
    </lineage>
</organism>
<evidence type="ECO:0000313" key="1">
    <source>
        <dbReference type="EMBL" id="KAL2729278.1"/>
    </source>
</evidence>
<feature type="non-terminal residue" evidence="1">
    <location>
        <position position="1"/>
    </location>
</feature>
<dbReference type="AlphaFoldDB" id="A0ABD2B961"/>